<evidence type="ECO:0000313" key="1">
    <source>
        <dbReference type="EMBL" id="RUP23897.1"/>
    </source>
</evidence>
<keyword evidence="1" id="KW-0808">Transferase</keyword>
<dbReference type="InterPro" id="IPR029063">
    <property type="entry name" value="SAM-dependent_MTases_sf"/>
</dbReference>
<sequence length="232" mass="26804">MIHRLPKRSCGSATWLLEMATEFPEVEFYGIDISPIFPREIKPPNTHFSIVDVVQGLPFPDDYFSFAQQRMFMPALRTSEWPSVMADIFRVVKPGGWIQLLEADPNIHNVPEEKMDFWNKFLEYRASVNEDHSTFRRLAKHLKRAGFQSVQRRYMSVPVGWNGPIGDLMRDVYLGYLLAYMPRSAAGMGLTEAEFERLTREYISCCTEVEAYLNFHVLTGQKPEVEEANARA</sequence>
<dbReference type="GO" id="GO:0032259">
    <property type="term" value="P:methylation"/>
    <property type="evidence" value="ECO:0007669"/>
    <property type="project" value="UniProtKB-KW"/>
</dbReference>
<protein>
    <submittedName>
        <fullName evidence="1">S-adenosyl-L-methionine-dependent methyltransferase</fullName>
    </submittedName>
</protein>
<dbReference type="SUPFAM" id="SSF53335">
    <property type="entry name" value="S-adenosyl-L-methionine-dependent methyltransferases"/>
    <property type="match status" value="1"/>
</dbReference>
<dbReference type="EMBL" id="RBNI01014048">
    <property type="protein sequence ID" value="RUP23897.1"/>
    <property type="molecule type" value="Genomic_DNA"/>
</dbReference>
<proteinExistence type="predicted"/>
<evidence type="ECO:0000313" key="2">
    <source>
        <dbReference type="Proteomes" id="UP000268093"/>
    </source>
</evidence>
<comment type="caution">
    <text evidence="1">The sequence shown here is derived from an EMBL/GenBank/DDBJ whole genome shotgun (WGS) entry which is preliminary data.</text>
</comment>
<keyword evidence="1" id="KW-0489">Methyltransferase</keyword>
<dbReference type="PANTHER" id="PTHR43591">
    <property type="entry name" value="METHYLTRANSFERASE"/>
    <property type="match status" value="1"/>
</dbReference>
<dbReference type="Gene3D" id="3.40.50.150">
    <property type="entry name" value="Vaccinia Virus protein VP39"/>
    <property type="match status" value="1"/>
</dbReference>
<accession>A0A433BCC8</accession>
<dbReference type="OrthoDB" id="2013972at2759"/>
<keyword evidence="2" id="KW-1185">Reference proteome</keyword>
<dbReference type="Pfam" id="PF13489">
    <property type="entry name" value="Methyltransf_23"/>
    <property type="match status" value="1"/>
</dbReference>
<gene>
    <name evidence="1" type="ORF">BC936DRAFT_138963</name>
</gene>
<dbReference type="GO" id="GO:0008168">
    <property type="term" value="F:methyltransferase activity"/>
    <property type="evidence" value="ECO:0007669"/>
    <property type="project" value="UniProtKB-KW"/>
</dbReference>
<name>A0A433BCC8_9FUNG</name>
<dbReference type="PANTHER" id="PTHR43591:SF24">
    <property type="entry name" value="2-METHOXY-6-POLYPRENYL-1,4-BENZOQUINOL METHYLASE, MITOCHONDRIAL"/>
    <property type="match status" value="1"/>
</dbReference>
<dbReference type="CDD" id="cd02440">
    <property type="entry name" value="AdoMet_MTases"/>
    <property type="match status" value="1"/>
</dbReference>
<organism evidence="1 2">
    <name type="scientific">Jimgerdemannia flammicorona</name>
    <dbReference type="NCBI Taxonomy" id="994334"/>
    <lineage>
        <taxon>Eukaryota</taxon>
        <taxon>Fungi</taxon>
        <taxon>Fungi incertae sedis</taxon>
        <taxon>Mucoromycota</taxon>
        <taxon>Mucoromycotina</taxon>
        <taxon>Endogonomycetes</taxon>
        <taxon>Endogonales</taxon>
        <taxon>Endogonaceae</taxon>
        <taxon>Jimgerdemannia</taxon>
    </lineage>
</organism>
<dbReference type="AlphaFoldDB" id="A0A433BCC8"/>
<reference evidence="1 2" key="1">
    <citation type="journal article" date="2018" name="New Phytol.">
        <title>Phylogenomics of Endogonaceae and evolution of mycorrhizas within Mucoromycota.</title>
        <authorList>
            <person name="Chang Y."/>
            <person name="Desiro A."/>
            <person name="Na H."/>
            <person name="Sandor L."/>
            <person name="Lipzen A."/>
            <person name="Clum A."/>
            <person name="Barry K."/>
            <person name="Grigoriev I.V."/>
            <person name="Martin F.M."/>
            <person name="Stajich J.E."/>
            <person name="Smith M.E."/>
            <person name="Bonito G."/>
            <person name="Spatafora J.W."/>
        </authorList>
    </citation>
    <scope>NUCLEOTIDE SEQUENCE [LARGE SCALE GENOMIC DNA]</scope>
    <source>
        <strain evidence="1 2">GMNB39</strain>
    </source>
</reference>
<dbReference type="Proteomes" id="UP000268093">
    <property type="component" value="Unassembled WGS sequence"/>
</dbReference>